<keyword evidence="11 13" id="KW-0275">Fatty acid biosynthesis</keyword>
<evidence type="ECO:0000256" key="7">
    <source>
        <dbReference type="ARBA" id="ARBA00022832"/>
    </source>
</evidence>
<keyword evidence="2 13" id="KW-0444">Lipid biosynthesis</keyword>
<dbReference type="EC" id="2.1.3.15" evidence="13"/>
<comment type="catalytic activity">
    <reaction evidence="13">
        <text>N(6)-carboxybiotinyl-L-lysyl-[protein] + acetyl-CoA = N(6)-biotinyl-L-lysyl-[protein] + malonyl-CoA</text>
        <dbReference type="Rhea" id="RHEA:54728"/>
        <dbReference type="Rhea" id="RHEA-COMP:10505"/>
        <dbReference type="Rhea" id="RHEA-COMP:10506"/>
        <dbReference type="ChEBI" id="CHEBI:57288"/>
        <dbReference type="ChEBI" id="CHEBI:57384"/>
        <dbReference type="ChEBI" id="CHEBI:83144"/>
        <dbReference type="ChEBI" id="CHEBI:83145"/>
        <dbReference type="EC" id="2.1.3.15"/>
    </reaction>
</comment>
<dbReference type="InterPro" id="IPR041010">
    <property type="entry name" value="Znf-ACC"/>
</dbReference>
<feature type="binding site" evidence="13">
    <location>
        <position position="46"/>
    </location>
    <ligand>
        <name>Zn(2+)</name>
        <dbReference type="ChEBI" id="CHEBI:29105"/>
    </ligand>
</feature>
<dbReference type="InterPro" id="IPR000438">
    <property type="entry name" value="Acetyl_CoA_COase_Trfase_b_su"/>
</dbReference>
<evidence type="ECO:0000256" key="1">
    <source>
        <dbReference type="ARBA" id="ARBA00004496"/>
    </source>
</evidence>
<dbReference type="EMBL" id="JBHSDH010000013">
    <property type="protein sequence ID" value="MFC4292327.1"/>
    <property type="molecule type" value="Genomic_DNA"/>
</dbReference>
<reference evidence="16" key="1">
    <citation type="journal article" date="2019" name="Int. J. Syst. Evol. Microbiol.">
        <title>The Global Catalogue of Microorganisms (GCM) 10K type strain sequencing project: providing services to taxonomists for standard genome sequencing and annotation.</title>
        <authorList>
            <consortium name="The Broad Institute Genomics Platform"/>
            <consortium name="The Broad Institute Genome Sequencing Center for Infectious Disease"/>
            <person name="Wu L."/>
            <person name="Ma J."/>
        </authorList>
    </citation>
    <scope>NUCLEOTIDE SEQUENCE [LARGE SCALE GENOMIC DNA]</scope>
    <source>
        <strain evidence="16">CECT 8531</strain>
    </source>
</reference>
<comment type="pathway">
    <text evidence="13">Lipid metabolism; malonyl-CoA biosynthesis; malonyl-CoA from acetyl-CoA: step 1/1.</text>
</comment>
<keyword evidence="13" id="KW-0963">Cytoplasm</keyword>
<keyword evidence="10 13" id="KW-0443">Lipid metabolism</keyword>
<evidence type="ECO:0000256" key="10">
    <source>
        <dbReference type="ARBA" id="ARBA00023098"/>
    </source>
</evidence>
<feature type="binding site" evidence="13">
    <location>
        <position position="49"/>
    </location>
    <ligand>
        <name>Zn(2+)</name>
        <dbReference type="ChEBI" id="CHEBI:29105"/>
    </ligand>
</feature>
<evidence type="ECO:0000256" key="9">
    <source>
        <dbReference type="ARBA" id="ARBA00022840"/>
    </source>
</evidence>
<name>A0ABV8RHA1_9SPHN</name>
<organism evidence="15 16">
    <name type="scientific">Sphingorhabdus arenilitoris</name>
    <dbReference type="NCBI Taxonomy" id="1490041"/>
    <lineage>
        <taxon>Bacteria</taxon>
        <taxon>Pseudomonadati</taxon>
        <taxon>Pseudomonadota</taxon>
        <taxon>Alphaproteobacteria</taxon>
        <taxon>Sphingomonadales</taxon>
        <taxon>Sphingomonadaceae</taxon>
        <taxon>Sphingorhabdus</taxon>
    </lineage>
</organism>
<keyword evidence="8 13" id="KW-0862">Zinc</keyword>
<dbReference type="Gene3D" id="3.90.226.10">
    <property type="entry name" value="2-enoyl-CoA Hydratase, Chain A, domain 1"/>
    <property type="match status" value="1"/>
</dbReference>
<feature type="domain" description="CoA carboxyltransferase N-terminal" evidence="14">
    <location>
        <begin position="23"/>
        <end position="284"/>
    </location>
</feature>
<comment type="caution">
    <text evidence="15">The sequence shown here is derived from an EMBL/GenBank/DDBJ whole genome shotgun (WGS) entry which is preliminary data.</text>
</comment>
<keyword evidence="9 13" id="KW-0067">ATP-binding</keyword>
<dbReference type="PRINTS" id="PR01070">
    <property type="entry name" value="ACCCTRFRASEB"/>
</dbReference>
<evidence type="ECO:0000256" key="12">
    <source>
        <dbReference type="ARBA" id="ARBA00025280"/>
    </source>
</evidence>
<evidence type="ECO:0000256" key="3">
    <source>
        <dbReference type="ARBA" id="ARBA00022679"/>
    </source>
</evidence>
<evidence type="ECO:0000256" key="11">
    <source>
        <dbReference type="ARBA" id="ARBA00023160"/>
    </source>
</evidence>
<feature type="binding site" evidence="13">
    <location>
        <position position="27"/>
    </location>
    <ligand>
        <name>Zn(2+)</name>
        <dbReference type="ChEBI" id="CHEBI:29105"/>
    </ligand>
</feature>
<protein>
    <recommendedName>
        <fullName evidence="13">Acetyl-coenzyme A carboxylase carboxyl transferase subunit beta</fullName>
        <shortName evidence="13">ACCase subunit beta</shortName>
        <shortName evidence="13">Acetyl-CoA carboxylase carboxyltransferase subunit beta</shortName>
        <ecNumber evidence="13">2.1.3.15</ecNumber>
    </recommendedName>
</protein>
<dbReference type="HAMAP" id="MF_01395">
    <property type="entry name" value="AcetylCoA_CT_beta"/>
    <property type="match status" value="1"/>
</dbReference>
<keyword evidence="7 13" id="KW-0276">Fatty acid metabolism</keyword>
<dbReference type="RefSeq" id="WP_381422925.1">
    <property type="nucleotide sequence ID" value="NZ_JBHSDH010000013.1"/>
</dbReference>
<dbReference type="PANTHER" id="PTHR42995">
    <property type="entry name" value="ACETYL-COENZYME A CARBOXYLASE CARBOXYL TRANSFERASE SUBUNIT BETA, CHLOROPLASTIC"/>
    <property type="match status" value="1"/>
</dbReference>
<dbReference type="Pfam" id="PF01039">
    <property type="entry name" value="Carboxyl_trans"/>
    <property type="match status" value="1"/>
</dbReference>
<dbReference type="SUPFAM" id="SSF52096">
    <property type="entry name" value="ClpP/crotonase"/>
    <property type="match status" value="1"/>
</dbReference>
<keyword evidence="16" id="KW-1185">Reference proteome</keyword>
<keyword evidence="4 13" id="KW-0479">Metal-binding</keyword>
<comment type="cofactor">
    <cofactor evidence="13">
        <name>Zn(2+)</name>
        <dbReference type="ChEBI" id="CHEBI:29105"/>
    </cofactor>
    <text evidence="13">Binds 1 zinc ion per subunit.</text>
</comment>
<dbReference type="PANTHER" id="PTHR42995:SF5">
    <property type="entry name" value="ACETYL-COENZYME A CARBOXYLASE CARBOXYL TRANSFERASE SUBUNIT BETA, CHLOROPLASTIC"/>
    <property type="match status" value="1"/>
</dbReference>
<evidence type="ECO:0000256" key="8">
    <source>
        <dbReference type="ARBA" id="ARBA00022833"/>
    </source>
</evidence>
<dbReference type="InterPro" id="IPR011762">
    <property type="entry name" value="COA_CT_N"/>
</dbReference>
<keyword evidence="6 13" id="KW-0863">Zinc-finger</keyword>
<evidence type="ECO:0000256" key="6">
    <source>
        <dbReference type="ARBA" id="ARBA00022771"/>
    </source>
</evidence>
<dbReference type="NCBIfam" id="TIGR00515">
    <property type="entry name" value="accD"/>
    <property type="match status" value="1"/>
</dbReference>
<dbReference type="GO" id="GO:0003989">
    <property type="term" value="F:acetyl-CoA carboxylase activity"/>
    <property type="evidence" value="ECO:0007669"/>
    <property type="project" value="UniProtKB-EC"/>
</dbReference>
<keyword evidence="3 13" id="KW-0808">Transferase</keyword>
<evidence type="ECO:0000256" key="2">
    <source>
        <dbReference type="ARBA" id="ARBA00022516"/>
    </source>
</evidence>
<comment type="function">
    <text evidence="12 13">Component of the acetyl coenzyme A carboxylase (ACC) complex. Biotin carboxylase (BC) catalyzes the carboxylation of biotin on its carrier protein (BCCP) and then the CO(2) group is transferred by the transcarboxylase to acetyl-CoA to form malonyl-CoA.</text>
</comment>
<dbReference type="InterPro" id="IPR034733">
    <property type="entry name" value="AcCoA_carboxyl_beta"/>
</dbReference>
<dbReference type="InterPro" id="IPR029045">
    <property type="entry name" value="ClpP/crotonase-like_dom_sf"/>
</dbReference>
<comment type="subcellular location">
    <subcellularLocation>
        <location evidence="1 13">Cytoplasm</location>
    </subcellularLocation>
</comment>
<dbReference type="Proteomes" id="UP001595887">
    <property type="component" value="Unassembled WGS sequence"/>
</dbReference>
<evidence type="ECO:0000313" key="15">
    <source>
        <dbReference type="EMBL" id="MFC4292327.1"/>
    </source>
</evidence>
<keyword evidence="5 13" id="KW-0547">Nucleotide-binding</keyword>
<feature type="zinc finger region" description="C4-type" evidence="13">
    <location>
        <begin position="27"/>
        <end position="49"/>
    </location>
</feature>
<evidence type="ECO:0000256" key="13">
    <source>
        <dbReference type="HAMAP-Rule" id="MF_01395"/>
    </source>
</evidence>
<evidence type="ECO:0000256" key="5">
    <source>
        <dbReference type="ARBA" id="ARBA00022741"/>
    </source>
</evidence>
<gene>
    <name evidence="13 15" type="primary">accD</name>
    <name evidence="15" type="ORF">ACFOWX_07855</name>
</gene>
<keyword evidence="15" id="KW-0436">Ligase</keyword>
<dbReference type="PROSITE" id="PS50980">
    <property type="entry name" value="COA_CT_NTER"/>
    <property type="match status" value="1"/>
</dbReference>
<evidence type="ECO:0000256" key="4">
    <source>
        <dbReference type="ARBA" id="ARBA00022723"/>
    </source>
</evidence>
<accession>A0ABV8RHA1</accession>
<feature type="binding site" evidence="13">
    <location>
        <position position="30"/>
    </location>
    <ligand>
        <name>Zn(2+)</name>
        <dbReference type="ChEBI" id="CHEBI:29105"/>
    </ligand>
</feature>
<evidence type="ECO:0000313" key="16">
    <source>
        <dbReference type="Proteomes" id="UP001595887"/>
    </source>
</evidence>
<comment type="similarity">
    <text evidence="13">Belongs to the AccD/PCCB family.</text>
</comment>
<proteinExistence type="inferred from homology"/>
<comment type="subunit">
    <text evidence="13">Acetyl-CoA carboxylase is a heterohexamer composed of biotin carboxyl carrier protein (AccB), biotin carboxylase (AccC) and two subunits each of ACCase subunit alpha (AccA) and ACCase subunit beta (AccD).</text>
</comment>
<evidence type="ECO:0000259" key="14">
    <source>
        <dbReference type="PROSITE" id="PS50980"/>
    </source>
</evidence>
<dbReference type="Pfam" id="PF17848">
    <property type="entry name" value="Zn_ribbon_ACC"/>
    <property type="match status" value="1"/>
</dbReference>
<sequence>MNWVTRVRNALPFVAKRETADTLWHKCKGCEAMIFLKEFEENQSVCPKCDHHGRIGPAERFAAIFDDDSYKILPPPRVAEDPLKFKDTKKYTDRIKAARTATGETDAMVSARGTVDGHKAVISVQDFAFMGGSMGMAVGESFIEAVQEAITAKCPYIIFTAAGGARMQEGILSLMQMPRSTVAIQMLHDAGLPYIVVLTDPTTGGVTASYAMLGDIQISEPGALIGFAGQRVIQDTIREKLPEGFQRAEYLLAHGMIDMVTHRHELRATLAKLIGYLMAAKQAA</sequence>